<evidence type="ECO:0000256" key="4">
    <source>
        <dbReference type="ARBA" id="ARBA00022614"/>
    </source>
</evidence>
<keyword evidence="8" id="KW-0472">Membrane</keyword>
<dbReference type="InterPro" id="IPR001611">
    <property type="entry name" value="Leu-rich_rpt"/>
</dbReference>
<name>A0A7N2LH68_QUELO</name>
<keyword evidence="12" id="KW-1185">Reference proteome</keyword>
<dbReference type="OMA" id="FMAYCEL"/>
<protein>
    <submittedName>
        <fullName evidence="11">Uncharacterized protein</fullName>
    </submittedName>
</protein>
<dbReference type="SUPFAM" id="SSF52047">
    <property type="entry name" value="RNI-like"/>
    <property type="match status" value="1"/>
</dbReference>
<keyword evidence="4" id="KW-0433">Leucine-rich repeat</keyword>
<evidence type="ECO:0000256" key="3">
    <source>
        <dbReference type="ARBA" id="ARBA00022475"/>
    </source>
</evidence>
<accession>A0A7N2LH68</accession>
<proteinExistence type="inferred from homology"/>
<dbReference type="PRINTS" id="PR00019">
    <property type="entry name" value="LEURICHRPT"/>
</dbReference>
<dbReference type="Gramene" id="QL04p073740:mrna">
    <property type="protein sequence ID" value="QL04p073740:mrna"/>
    <property type="gene ID" value="QL04p073740"/>
</dbReference>
<keyword evidence="7" id="KW-1133">Transmembrane helix</keyword>
<evidence type="ECO:0000256" key="5">
    <source>
        <dbReference type="ARBA" id="ARBA00022692"/>
    </source>
</evidence>
<keyword evidence="3" id="KW-1003">Cell membrane</keyword>
<evidence type="ECO:0000313" key="11">
    <source>
        <dbReference type="EnsemblPlants" id="QL04p073740:mrna"/>
    </source>
</evidence>
<evidence type="ECO:0000256" key="2">
    <source>
        <dbReference type="ARBA" id="ARBA00009592"/>
    </source>
</evidence>
<evidence type="ECO:0000256" key="7">
    <source>
        <dbReference type="ARBA" id="ARBA00022989"/>
    </source>
</evidence>
<sequence>MNNLHGTIPATFAKGNYIRSINVNGNQLEGPLPRSLANCTYLEVLDLGNNKINGAFPYWLGSLHKLQVLVIRSNRFQGCIGNPKAKFPFPNFQIIDISNNQFNGPLPMTYFEYLKAMMNVDESGVASKYMGEYYYQDSLNIMMKGQYIEMERVLTILTSIDFSNNSFKGEMPKIIGRLKSLKGLKFSYNNLTGYIPSSIGNLTNLEWLDLSFNKLGGEIPSQLCNHLTRHITSGNQFNTFNNDSYTENLGLCGFPLSRTCDNHKAKQPPPPTLQQDENLEHENGFGWQAVSLGYELSISNFMAYCELKMGTLNECAQGCENNVEQFLIWKERNKWVFEQSTKQPSVIAGEAIEVWYTKPILYFRKTTKPQGRITMLTIPFPKRYHEIFNEANSLGTQRHQQNIDQIPIGGQWSCATGSIAGAVQEALVEAAVKAKNLGYQQILMLSNCKKLVQVVEPQIGKRELSWQTCPPYSRWD</sequence>
<evidence type="ECO:0000313" key="12">
    <source>
        <dbReference type="Proteomes" id="UP000594261"/>
    </source>
</evidence>
<dbReference type="FunFam" id="3.80.10.10:FF:000356">
    <property type="entry name" value="LRR receptor-like serine/threonine-protein kinase"/>
    <property type="match status" value="1"/>
</dbReference>
<keyword evidence="9" id="KW-0675">Receptor</keyword>
<dbReference type="GO" id="GO:0005886">
    <property type="term" value="C:plasma membrane"/>
    <property type="evidence" value="ECO:0007669"/>
    <property type="project" value="UniProtKB-SubCell"/>
</dbReference>
<dbReference type="PANTHER" id="PTHR27004:SF428">
    <property type="entry name" value="OS01G0160600 PROTEIN"/>
    <property type="match status" value="1"/>
</dbReference>
<dbReference type="Proteomes" id="UP000594261">
    <property type="component" value="Chromosome 4"/>
</dbReference>
<keyword evidence="10" id="KW-0325">Glycoprotein</keyword>
<dbReference type="Gene3D" id="3.80.10.10">
    <property type="entry name" value="Ribonuclease Inhibitor"/>
    <property type="match status" value="1"/>
</dbReference>
<evidence type="ECO:0000256" key="8">
    <source>
        <dbReference type="ARBA" id="ARBA00023136"/>
    </source>
</evidence>
<evidence type="ECO:0000256" key="6">
    <source>
        <dbReference type="ARBA" id="ARBA00022737"/>
    </source>
</evidence>
<dbReference type="EMBL" id="LRBV02000004">
    <property type="status" value="NOT_ANNOTATED_CDS"/>
    <property type="molecule type" value="Genomic_DNA"/>
</dbReference>
<dbReference type="InParanoid" id="A0A7N2LH68"/>
<keyword evidence="5" id="KW-0812">Transmembrane</keyword>
<evidence type="ECO:0000256" key="10">
    <source>
        <dbReference type="ARBA" id="ARBA00023180"/>
    </source>
</evidence>
<dbReference type="AlphaFoldDB" id="A0A7N2LH68"/>
<evidence type="ECO:0000256" key="9">
    <source>
        <dbReference type="ARBA" id="ARBA00023170"/>
    </source>
</evidence>
<evidence type="ECO:0000256" key="1">
    <source>
        <dbReference type="ARBA" id="ARBA00004251"/>
    </source>
</evidence>
<dbReference type="InterPro" id="IPR032675">
    <property type="entry name" value="LRR_dom_sf"/>
</dbReference>
<keyword evidence="6" id="KW-0677">Repeat</keyword>
<dbReference type="Pfam" id="PF13855">
    <property type="entry name" value="LRR_8"/>
    <property type="match status" value="2"/>
</dbReference>
<reference evidence="11" key="2">
    <citation type="submission" date="2021-01" db="UniProtKB">
        <authorList>
            <consortium name="EnsemblPlants"/>
        </authorList>
    </citation>
    <scope>IDENTIFICATION</scope>
</reference>
<comment type="similarity">
    <text evidence="2">Belongs to the RLP family.</text>
</comment>
<comment type="subcellular location">
    <subcellularLocation>
        <location evidence="1">Cell membrane</location>
        <topology evidence="1">Single-pass type I membrane protein</topology>
    </subcellularLocation>
</comment>
<dbReference type="EnsemblPlants" id="QL04p073740:mrna">
    <property type="protein sequence ID" value="QL04p073740:mrna"/>
    <property type="gene ID" value="QL04p073740"/>
</dbReference>
<dbReference type="PANTHER" id="PTHR27004">
    <property type="entry name" value="RECEPTOR-LIKE PROTEIN 12 ISOFORM X1"/>
    <property type="match status" value="1"/>
</dbReference>
<reference evidence="11 12" key="1">
    <citation type="journal article" date="2016" name="G3 (Bethesda)">
        <title>First Draft Assembly and Annotation of the Genome of a California Endemic Oak Quercus lobata Nee (Fagaceae).</title>
        <authorList>
            <person name="Sork V.L."/>
            <person name="Fitz-Gibbon S.T."/>
            <person name="Puiu D."/>
            <person name="Crepeau M."/>
            <person name="Gugger P.F."/>
            <person name="Sherman R."/>
            <person name="Stevens K."/>
            <person name="Langley C.H."/>
            <person name="Pellegrini M."/>
            <person name="Salzberg S.L."/>
        </authorList>
    </citation>
    <scope>NUCLEOTIDE SEQUENCE [LARGE SCALE GENOMIC DNA]</scope>
    <source>
        <strain evidence="11 12">cv. SW786</strain>
    </source>
</reference>
<organism evidence="11 12">
    <name type="scientific">Quercus lobata</name>
    <name type="common">Valley oak</name>
    <dbReference type="NCBI Taxonomy" id="97700"/>
    <lineage>
        <taxon>Eukaryota</taxon>
        <taxon>Viridiplantae</taxon>
        <taxon>Streptophyta</taxon>
        <taxon>Embryophyta</taxon>
        <taxon>Tracheophyta</taxon>
        <taxon>Spermatophyta</taxon>
        <taxon>Magnoliopsida</taxon>
        <taxon>eudicotyledons</taxon>
        <taxon>Gunneridae</taxon>
        <taxon>Pentapetalae</taxon>
        <taxon>rosids</taxon>
        <taxon>fabids</taxon>
        <taxon>Fagales</taxon>
        <taxon>Fagaceae</taxon>
        <taxon>Quercus</taxon>
    </lineage>
</organism>